<keyword evidence="2" id="KW-1185">Reference proteome</keyword>
<dbReference type="Pfam" id="PF09481">
    <property type="entry name" value="CRISPR_Cse1"/>
    <property type="match status" value="1"/>
</dbReference>
<sequence length="532" mass="59280">MRPTQHIFEEPLIPVRWTSHAESERGAEQLPTEIGVLELLLRSHDIECLAIAEAPAHSALLRVLYALTSRVTGLDEARNGPDDWLERREEILADGALPEDRITAYAETYRDRFFLFDTSPDGRPWMQDPRLVQQCDAASTAGVNKLVVTRPSGNNHAWWKHHLDTRPGPLSASEALLNLLTWHYYGPSGRCSSREVNGAKSASTTAGPLRSALSYHPEGSTLFETLLAGLVPPEETVDPQQDRCPWEWDELPDPEGPPAALAGPCSRLTAASAHALLLVPDEDDPRLVRDAYITWAYRKGRGARPQDDYLIWQMSKQGNVYPRPADSQRALWRDVDALLLIDPPGVAQPRRPRVFEWAVELPLDLSVHALGFEQDGQAKDTQFVDSVTPPVLDFAEKRSARSKPAVGRLRAMGERFGNRLDRALRRAWRTYVNDPKDSAEAWAQEGAARYWPAAETEFWNRFRALDRTGTALDGGLDAGTARTVFLSLAIRAFDEVTTSVTRTQRGARAVEEARVELFGDPRPRKPAKGSAA</sequence>
<dbReference type="NCBIfam" id="TIGR02547">
    <property type="entry name" value="casA_cse1"/>
    <property type="match status" value="1"/>
</dbReference>
<name>A0ABP6TFY5_9ACTN</name>
<gene>
    <name evidence="1" type="ORF">GCM10019016_012060</name>
</gene>
<evidence type="ECO:0008006" key="3">
    <source>
        <dbReference type="Google" id="ProtNLM"/>
    </source>
</evidence>
<accession>A0ABP6TFY5</accession>
<evidence type="ECO:0000313" key="1">
    <source>
        <dbReference type="EMBL" id="GAA3494107.1"/>
    </source>
</evidence>
<protein>
    <recommendedName>
        <fullName evidence="3">Type I-E CRISPR-associated protein Cse1/CasA</fullName>
    </recommendedName>
</protein>
<organism evidence="1 2">
    <name type="scientific">Streptomyces prasinosporus</name>
    <dbReference type="NCBI Taxonomy" id="68256"/>
    <lineage>
        <taxon>Bacteria</taxon>
        <taxon>Bacillati</taxon>
        <taxon>Actinomycetota</taxon>
        <taxon>Actinomycetes</taxon>
        <taxon>Kitasatosporales</taxon>
        <taxon>Streptomycetaceae</taxon>
        <taxon>Streptomyces</taxon>
        <taxon>Streptomyces albogriseolus group</taxon>
    </lineage>
</organism>
<evidence type="ECO:0000313" key="2">
    <source>
        <dbReference type="Proteomes" id="UP001501455"/>
    </source>
</evidence>
<dbReference type="EMBL" id="BAAAXF010000014">
    <property type="protein sequence ID" value="GAA3494107.1"/>
    <property type="molecule type" value="Genomic_DNA"/>
</dbReference>
<dbReference type="Proteomes" id="UP001501455">
    <property type="component" value="Unassembled WGS sequence"/>
</dbReference>
<dbReference type="RefSeq" id="WP_193460547.1">
    <property type="nucleotide sequence ID" value="NZ_BAAAXF010000014.1"/>
</dbReference>
<dbReference type="InterPro" id="IPR013381">
    <property type="entry name" value="CRISPR-assoc_prot_Cse1"/>
</dbReference>
<dbReference type="CDD" id="cd09729">
    <property type="entry name" value="Cse1_I-E"/>
    <property type="match status" value="1"/>
</dbReference>
<proteinExistence type="predicted"/>
<comment type="caution">
    <text evidence="1">The sequence shown here is derived from an EMBL/GenBank/DDBJ whole genome shotgun (WGS) entry which is preliminary data.</text>
</comment>
<reference evidence="2" key="1">
    <citation type="journal article" date="2019" name="Int. J. Syst. Evol. Microbiol.">
        <title>The Global Catalogue of Microorganisms (GCM) 10K type strain sequencing project: providing services to taxonomists for standard genome sequencing and annotation.</title>
        <authorList>
            <consortium name="The Broad Institute Genomics Platform"/>
            <consortium name="The Broad Institute Genome Sequencing Center for Infectious Disease"/>
            <person name="Wu L."/>
            <person name="Ma J."/>
        </authorList>
    </citation>
    <scope>NUCLEOTIDE SEQUENCE [LARGE SCALE GENOMIC DNA]</scope>
    <source>
        <strain evidence="2">JCM 4816</strain>
    </source>
</reference>